<dbReference type="STRING" id="273068.TTE2580"/>
<dbReference type="AlphaFoldDB" id="Q8R744"/>
<dbReference type="Proteomes" id="UP000000555">
    <property type="component" value="Chromosome"/>
</dbReference>
<evidence type="ECO:0000313" key="1">
    <source>
        <dbReference type="EMBL" id="AAM25704.1"/>
    </source>
</evidence>
<accession>Q8R744</accession>
<proteinExistence type="predicted"/>
<sequence>MVYKKNAVDRMFAEVMKMLRLEDSETYRKLIKEGERNKSIEIAKKLLKEGMDIDKIAQITELPKEEIKKLLN</sequence>
<dbReference type="KEGG" id="tte:TTE2580"/>
<reference evidence="1 2" key="1">
    <citation type="journal article" date="2002" name="Genome Res.">
        <title>A complete sequence of the T. tengcongensis genome.</title>
        <authorList>
            <person name="Bao Q."/>
            <person name="Tian Y."/>
            <person name="Li W."/>
            <person name="Xu Z."/>
            <person name="Xuan Z."/>
            <person name="Hu S."/>
            <person name="Dong W."/>
            <person name="Yang J."/>
            <person name="Chen Y."/>
            <person name="Xue Y."/>
            <person name="Xu Y."/>
            <person name="Lai X."/>
            <person name="Huang L."/>
            <person name="Dong X."/>
            <person name="Ma Y."/>
            <person name="Ling L."/>
            <person name="Tan H."/>
            <person name="Chen R."/>
            <person name="Wang J."/>
            <person name="Yu J."/>
            <person name="Yang H."/>
        </authorList>
    </citation>
    <scope>NUCLEOTIDE SEQUENCE [LARGE SCALE GENOMIC DNA]</scope>
    <source>
        <strain evidence="2">DSM 15242 / JCM 11007 / NBRC 100824 / MB4</strain>
    </source>
</reference>
<keyword evidence="2" id="KW-1185">Reference proteome</keyword>
<evidence type="ECO:0008006" key="3">
    <source>
        <dbReference type="Google" id="ProtNLM"/>
    </source>
</evidence>
<dbReference type="EMBL" id="AE008691">
    <property type="protein sequence ID" value="AAM25704.1"/>
    <property type="molecule type" value="Genomic_DNA"/>
</dbReference>
<name>Q8R744_CALS4</name>
<gene>
    <name evidence="1" type="ordered locus">TTE2580</name>
</gene>
<evidence type="ECO:0000313" key="2">
    <source>
        <dbReference type="Proteomes" id="UP000000555"/>
    </source>
</evidence>
<dbReference type="eggNOG" id="COG5464">
    <property type="taxonomic scope" value="Bacteria"/>
</dbReference>
<organism evidence="1 2">
    <name type="scientific">Caldanaerobacter subterraneus subsp. tengcongensis (strain DSM 15242 / JCM 11007 / NBRC 100824 / MB4)</name>
    <name type="common">Thermoanaerobacter tengcongensis</name>
    <dbReference type="NCBI Taxonomy" id="273068"/>
    <lineage>
        <taxon>Bacteria</taxon>
        <taxon>Bacillati</taxon>
        <taxon>Bacillota</taxon>
        <taxon>Clostridia</taxon>
        <taxon>Thermoanaerobacterales</taxon>
        <taxon>Thermoanaerobacteraceae</taxon>
        <taxon>Caldanaerobacter</taxon>
    </lineage>
</organism>
<dbReference type="HOGENOM" id="CLU_190047_0_0_9"/>
<protein>
    <recommendedName>
        <fullName evidence="3">Transposase</fullName>
    </recommendedName>
</protein>